<comment type="function">
    <text evidence="1">Central component in molecular interactions underlying sperm crawling. Forms an extensive filament system that extends from sperm villipoda, along the leading edge of the pseudopod.</text>
</comment>
<feature type="non-terminal residue" evidence="3">
    <location>
        <position position="159"/>
    </location>
</feature>
<dbReference type="Proteomes" id="UP001432322">
    <property type="component" value="Unassembled WGS sequence"/>
</dbReference>
<keyword evidence="1" id="KW-0206">Cytoskeleton</keyword>
<dbReference type="SUPFAM" id="SSF49354">
    <property type="entry name" value="PapD-like"/>
    <property type="match status" value="1"/>
</dbReference>
<comment type="caution">
    <text evidence="3">The sequence shown here is derived from an EMBL/GenBank/DDBJ whole genome shotgun (WGS) entry which is preliminary data.</text>
</comment>
<feature type="domain" description="MSP" evidence="2">
    <location>
        <begin position="40"/>
        <end position="159"/>
    </location>
</feature>
<evidence type="ECO:0000259" key="2">
    <source>
        <dbReference type="PROSITE" id="PS50202"/>
    </source>
</evidence>
<reference evidence="3" key="1">
    <citation type="submission" date="2023-10" db="EMBL/GenBank/DDBJ databases">
        <title>Genome assembly of Pristionchus species.</title>
        <authorList>
            <person name="Yoshida K."/>
            <person name="Sommer R.J."/>
        </authorList>
    </citation>
    <scope>NUCLEOTIDE SEQUENCE</scope>
    <source>
        <strain evidence="3">RS5133</strain>
    </source>
</reference>
<name>A0AAV5UUQ0_9BILA</name>
<gene>
    <name evidence="3" type="ORF">PFISCL1PPCAC_2138</name>
</gene>
<dbReference type="PANTHER" id="PTHR21513:SF19">
    <property type="entry name" value="MAJOR SPERM PROTEIN"/>
    <property type="match status" value="1"/>
</dbReference>
<feature type="non-terminal residue" evidence="3">
    <location>
        <position position="1"/>
    </location>
</feature>
<dbReference type="PANTHER" id="PTHR21513">
    <property type="entry name" value="MAJOR SPERM PROTEIN"/>
    <property type="match status" value="1"/>
</dbReference>
<accession>A0AAV5UUQ0</accession>
<dbReference type="Gene3D" id="2.60.40.10">
    <property type="entry name" value="Immunoglobulins"/>
    <property type="match status" value="1"/>
</dbReference>
<dbReference type="AlphaFoldDB" id="A0AAV5UUQ0"/>
<protein>
    <recommendedName>
        <fullName evidence="1">Major sperm protein</fullName>
    </recommendedName>
</protein>
<evidence type="ECO:0000256" key="1">
    <source>
        <dbReference type="RuleBase" id="RU003425"/>
    </source>
</evidence>
<keyword evidence="4" id="KW-1185">Reference proteome</keyword>
<dbReference type="InterPro" id="IPR008962">
    <property type="entry name" value="PapD-like_sf"/>
</dbReference>
<organism evidence="3 4">
    <name type="scientific">Pristionchus fissidentatus</name>
    <dbReference type="NCBI Taxonomy" id="1538716"/>
    <lineage>
        <taxon>Eukaryota</taxon>
        <taxon>Metazoa</taxon>
        <taxon>Ecdysozoa</taxon>
        <taxon>Nematoda</taxon>
        <taxon>Chromadorea</taxon>
        <taxon>Rhabditida</taxon>
        <taxon>Rhabditina</taxon>
        <taxon>Diplogasteromorpha</taxon>
        <taxon>Diplogasteroidea</taxon>
        <taxon>Neodiplogasteridae</taxon>
        <taxon>Pristionchus</taxon>
    </lineage>
</organism>
<dbReference type="Pfam" id="PF00635">
    <property type="entry name" value="Motile_Sperm"/>
    <property type="match status" value="1"/>
</dbReference>
<dbReference type="PROSITE" id="PS50202">
    <property type="entry name" value="MSP"/>
    <property type="match status" value="1"/>
</dbReference>
<proteinExistence type="predicted"/>
<evidence type="ECO:0000313" key="3">
    <source>
        <dbReference type="EMBL" id="GMT10841.1"/>
    </source>
</evidence>
<evidence type="ECO:0000313" key="4">
    <source>
        <dbReference type="Proteomes" id="UP001432322"/>
    </source>
</evidence>
<sequence>LTPSLPSLYEWSLPSFFSITMAVRKIPTKTANKPGEPPFKLELDPRDLLSLRWEKALGSTFSDIKMTNQLDDMQCFKIKCTDNNIFRVRPPTGFIDPKTSITIRVIQHAQDKPPSNKHFICIQHMKCTAADSKKLFRMVWRADAKPDGIIRIPIQFVDA</sequence>
<keyword evidence="1" id="KW-0963">Cytoplasm</keyword>
<dbReference type="InterPro" id="IPR013783">
    <property type="entry name" value="Ig-like_fold"/>
</dbReference>
<dbReference type="EMBL" id="BTSY01000001">
    <property type="protein sequence ID" value="GMT10841.1"/>
    <property type="molecule type" value="Genomic_DNA"/>
</dbReference>
<dbReference type="InterPro" id="IPR000535">
    <property type="entry name" value="MSP_dom"/>
</dbReference>